<evidence type="ECO:0000313" key="3">
    <source>
        <dbReference type="Proteomes" id="UP000007801"/>
    </source>
</evidence>
<dbReference type="AlphaFoldDB" id="A0A0P8YC30"/>
<keyword evidence="3" id="KW-1185">Reference proteome</keyword>
<protein>
    <submittedName>
        <fullName evidence="2">Uncharacterized protein, isoform B</fullName>
    </submittedName>
</protein>
<accession>A0A0P8YC30</accession>
<feature type="transmembrane region" description="Helical" evidence="1">
    <location>
        <begin position="9"/>
        <end position="27"/>
    </location>
</feature>
<keyword evidence="1" id="KW-0812">Transmembrane</keyword>
<keyword evidence="1" id="KW-1133">Transmembrane helix</keyword>
<feature type="transmembrane region" description="Helical" evidence="1">
    <location>
        <begin position="100"/>
        <end position="120"/>
    </location>
</feature>
<dbReference type="FunCoup" id="A0A0P8YC30">
    <property type="interactions" value="11"/>
</dbReference>
<dbReference type="EMBL" id="CH902619">
    <property type="protein sequence ID" value="KPU76531.1"/>
    <property type="molecule type" value="Genomic_DNA"/>
</dbReference>
<name>A0A0P8YC30_DROAN</name>
<dbReference type="STRING" id="7217.A0A0P8YC30"/>
<proteinExistence type="predicted"/>
<keyword evidence="1" id="KW-0472">Membrane</keyword>
<dbReference type="Proteomes" id="UP000007801">
    <property type="component" value="Unassembled WGS sequence"/>
</dbReference>
<reference evidence="2 3" key="1">
    <citation type="journal article" date="2007" name="Nature">
        <title>Evolution of genes and genomes on the Drosophila phylogeny.</title>
        <authorList>
            <consortium name="Drosophila 12 Genomes Consortium"/>
            <person name="Clark A.G."/>
            <person name="Eisen M.B."/>
            <person name="Smith D.R."/>
            <person name="Bergman C.M."/>
            <person name="Oliver B."/>
            <person name="Markow T.A."/>
            <person name="Kaufman T.C."/>
            <person name="Kellis M."/>
            <person name="Gelbart W."/>
            <person name="Iyer V.N."/>
            <person name="Pollard D.A."/>
            <person name="Sackton T.B."/>
            <person name="Larracuente A.M."/>
            <person name="Singh N.D."/>
            <person name="Abad J.P."/>
            <person name="Abt D.N."/>
            <person name="Adryan B."/>
            <person name="Aguade M."/>
            <person name="Akashi H."/>
            <person name="Anderson W.W."/>
            <person name="Aquadro C.F."/>
            <person name="Ardell D.H."/>
            <person name="Arguello R."/>
            <person name="Artieri C.G."/>
            <person name="Barbash D.A."/>
            <person name="Barker D."/>
            <person name="Barsanti P."/>
            <person name="Batterham P."/>
            <person name="Batzoglou S."/>
            <person name="Begun D."/>
            <person name="Bhutkar A."/>
            <person name="Blanco E."/>
            <person name="Bosak S.A."/>
            <person name="Bradley R.K."/>
            <person name="Brand A.D."/>
            <person name="Brent M.R."/>
            <person name="Brooks A.N."/>
            <person name="Brown R.H."/>
            <person name="Butlin R.K."/>
            <person name="Caggese C."/>
            <person name="Calvi B.R."/>
            <person name="Bernardo de Carvalho A."/>
            <person name="Caspi A."/>
            <person name="Castrezana S."/>
            <person name="Celniker S.E."/>
            <person name="Chang J.L."/>
            <person name="Chapple C."/>
            <person name="Chatterji S."/>
            <person name="Chinwalla A."/>
            <person name="Civetta A."/>
            <person name="Clifton S.W."/>
            <person name="Comeron J.M."/>
            <person name="Costello J.C."/>
            <person name="Coyne J.A."/>
            <person name="Daub J."/>
            <person name="David R.G."/>
            <person name="Delcher A.L."/>
            <person name="Delehaunty K."/>
            <person name="Do C.B."/>
            <person name="Ebling H."/>
            <person name="Edwards K."/>
            <person name="Eickbush T."/>
            <person name="Evans J.D."/>
            <person name="Filipski A."/>
            <person name="Findeiss S."/>
            <person name="Freyhult E."/>
            <person name="Fulton L."/>
            <person name="Fulton R."/>
            <person name="Garcia A.C."/>
            <person name="Gardiner A."/>
            <person name="Garfield D.A."/>
            <person name="Garvin B.E."/>
            <person name="Gibson G."/>
            <person name="Gilbert D."/>
            <person name="Gnerre S."/>
            <person name="Godfrey J."/>
            <person name="Good R."/>
            <person name="Gotea V."/>
            <person name="Gravely B."/>
            <person name="Greenberg A.J."/>
            <person name="Griffiths-Jones S."/>
            <person name="Gross S."/>
            <person name="Guigo R."/>
            <person name="Gustafson E.A."/>
            <person name="Haerty W."/>
            <person name="Hahn M.W."/>
            <person name="Halligan D.L."/>
            <person name="Halpern A.L."/>
            <person name="Halter G.M."/>
            <person name="Han M.V."/>
            <person name="Heger A."/>
            <person name="Hillier L."/>
            <person name="Hinrichs A.S."/>
            <person name="Holmes I."/>
            <person name="Hoskins R.A."/>
            <person name="Hubisz M.J."/>
            <person name="Hultmark D."/>
            <person name="Huntley M.A."/>
            <person name="Jaffe D.B."/>
            <person name="Jagadeeshan S."/>
            <person name="Jeck W.R."/>
            <person name="Johnson J."/>
            <person name="Jones C.D."/>
            <person name="Jordan W.C."/>
            <person name="Karpen G.H."/>
            <person name="Kataoka E."/>
            <person name="Keightley P.D."/>
            <person name="Kheradpour P."/>
            <person name="Kirkness E.F."/>
            <person name="Koerich L.B."/>
            <person name="Kristiansen K."/>
            <person name="Kudrna D."/>
            <person name="Kulathinal R.J."/>
            <person name="Kumar S."/>
            <person name="Kwok R."/>
            <person name="Lander E."/>
            <person name="Langley C.H."/>
            <person name="Lapoint R."/>
            <person name="Lazzaro B.P."/>
            <person name="Lee S.J."/>
            <person name="Levesque L."/>
            <person name="Li R."/>
            <person name="Lin C.F."/>
            <person name="Lin M.F."/>
            <person name="Lindblad-Toh K."/>
            <person name="Llopart A."/>
            <person name="Long M."/>
            <person name="Low L."/>
            <person name="Lozovsky E."/>
            <person name="Lu J."/>
            <person name="Luo M."/>
            <person name="Machado C.A."/>
            <person name="Makalowski W."/>
            <person name="Marzo M."/>
            <person name="Matsuda M."/>
            <person name="Matzkin L."/>
            <person name="McAllister B."/>
            <person name="McBride C.S."/>
            <person name="McKernan B."/>
            <person name="McKernan K."/>
            <person name="Mendez-Lago M."/>
            <person name="Minx P."/>
            <person name="Mollenhauer M.U."/>
            <person name="Montooth K."/>
            <person name="Mount S.M."/>
            <person name="Mu X."/>
            <person name="Myers E."/>
            <person name="Negre B."/>
            <person name="Newfeld S."/>
            <person name="Nielsen R."/>
            <person name="Noor M.A."/>
            <person name="O'Grady P."/>
            <person name="Pachter L."/>
            <person name="Papaceit M."/>
            <person name="Parisi M.J."/>
            <person name="Parisi M."/>
            <person name="Parts L."/>
            <person name="Pedersen J.S."/>
            <person name="Pesole G."/>
            <person name="Phillippy A.M."/>
            <person name="Ponting C.P."/>
            <person name="Pop M."/>
            <person name="Porcelli D."/>
            <person name="Powell J.R."/>
            <person name="Prohaska S."/>
            <person name="Pruitt K."/>
            <person name="Puig M."/>
            <person name="Quesneville H."/>
            <person name="Ram K.R."/>
            <person name="Rand D."/>
            <person name="Rasmussen M.D."/>
            <person name="Reed L.K."/>
            <person name="Reenan R."/>
            <person name="Reily A."/>
            <person name="Remington K.A."/>
            <person name="Rieger T.T."/>
            <person name="Ritchie M.G."/>
            <person name="Robin C."/>
            <person name="Rogers Y.H."/>
            <person name="Rohde C."/>
            <person name="Rozas J."/>
            <person name="Rubenfield M.J."/>
            <person name="Ruiz A."/>
            <person name="Russo S."/>
            <person name="Salzberg S.L."/>
            <person name="Sanchez-Gracia A."/>
            <person name="Saranga D.J."/>
            <person name="Sato H."/>
            <person name="Schaeffer S.W."/>
            <person name="Schatz M.C."/>
            <person name="Schlenke T."/>
            <person name="Schwartz R."/>
            <person name="Segarra C."/>
            <person name="Singh R.S."/>
            <person name="Sirot L."/>
            <person name="Sirota M."/>
            <person name="Sisneros N.B."/>
            <person name="Smith C.D."/>
            <person name="Smith T.F."/>
            <person name="Spieth J."/>
            <person name="Stage D.E."/>
            <person name="Stark A."/>
            <person name="Stephan W."/>
            <person name="Strausberg R.L."/>
            <person name="Strempel S."/>
            <person name="Sturgill D."/>
            <person name="Sutton G."/>
            <person name="Sutton G.G."/>
            <person name="Tao W."/>
            <person name="Teichmann S."/>
            <person name="Tobari Y.N."/>
            <person name="Tomimura Y."/>
            <person name="Tsolas J.M."/>
            <person name="Valente V.L."/>
            <person name="Venter E."/>
            <person name="Venter J.C."/>
            <person name="Vicario S."/>
            <person name="Vieira F.G."/>
            <person name="Vilella A.J."/>
            <person name="Villasante A."/>
            <person name="Walenz B."/>
            <person name="Wang J."/>
            <person name="Wasserman M."/>
            <person name="Watts T."/>
            <person name="Wilson D."/>
            <person name="Wilson R.K."/>
            <person name="Wing R.A."/>
            <person name="Wolfner M.F."/>
            <person name="Wong A."/>
            <person name="Wong G.K."/>
            <person name="Wu C.I."/>
            <person name="Wu G."/>
            <person name="Yamamoto D."/>
            <person name="Yang H.P."/>
            <person name="Yang S.P."/>
            <person name="Yorke J.A."/>
            <person name="Yoshida K."/>
            <person name="Zdobnov E."/>
            <person name="Zhang P."/>
            <person name="Zhang Y."/>
            <person name="Zimin A.V."/>
            <person name="Baldwin J."/>
            <person name="Abdouelleil A."/>
            <person name="Abdulkadir J."/>
            <person name="Abebe A."/>
            <person name="Abera B."/>
            <person name="Abreu J."/>
            <person name="Acer S.C."/>
            <person name="Aftuck L."/>
            <person name="Alexander A."/>
            <person name="An P."/>
            <person name="Anderson E."/>
            <person name="Anderson S."/>
            <person name="Arachi H."/>
            <person name="Azer M."/>
            <person name="Bachantsang P."/>
            <person name="Barry A."/>
            <person name="Bayul T."/>
            <person name="Berlin A."/>
            <person name="Bessette D."/>
            <person name="Bloom T."/>
            <person name="Blye J."/>
            <person name="Boguslavskiy L."/>
            <person name="Bonnet C."/>
            <person name="Boukhgalter B."/>
            <person name="Bourzgui I."/>
            <person name="Brown A."/>
            <person name="Cahill P."/>
            <person name="Channer S."/>
            <person name="Cheshatsang Y."/>
            <person name="Chuda L."/>
            <person name="Citroen M."/>
            <person name="Collymore A."/>
            <person name="Cooke P."/>
            <person name="Costello M."/>
            <person name="D'Aco K."/>
            <person name="Daza R."/>
            <person name="De Haan G."/>
            <person name="DeGray S."/>
            <person name="DeMaso C."/>
            <person name="Dhargay N."/>
            <person name="Dooley K."/>
            <person name="Dooley E."/>
            <person name="Doricent M."/>
            <person name="Dorje P."/>
            <person name="Dorjee K."/>
            <person name="Dupes A."/>
            <person name="Elong R."/>
            <person name="Falk J."/>
            <person name="Farina A."/>
            <person name="Faro S."/>
            <person name="Ferguson D."/>
            <person name="Fisher S."/>
            <person name="Foley C.D."/>
            <person name="Franke A."/>
            <person name="Friedrich D."/>
            <person name="Gadbois L."/>
            <person name="Gearin G."/>
            <person name="Gearin C.R."/>
            <person name="Giannoukos G."/>
            <person name="Goode T."/>
            <person name="Graham J."/>
            <person name="Grandbois E."/>
            <person name="Grewal S."/>
            <person name="Gyaltsen K."/>
            <person name="Hafez N."/>
            <person name="Hagos B."/>
            <person name="Hall J."/>
            <person name="Henson C."/>
            <person name="Hollinger A."/>
            <person name="Honan T."/>
            <person name="Huard M.D."/>
            <person name="Hughes L."/>
            <person name="Hurhula B."/>
            <person name="Husby M.E."/>
            <person name="Kamat A."/>
            <person name="Kanga B."/>
            <person name="Kashin S."/>
            <person name="Khazanovich D."/>
            <person name="Kisner P."/>
            <person name="Lance K."/>
            <person name="Lara M."/>
            <person name="Lee W."/>
            <person name="Lennon N."/>
            <person name="Letendre F."/>
            <person name="LeVine R."/>
            <person name="Lipovsky A."/>
            <person name="Liu X."/>
            <person name="Liu J."/>
            <person name="Liu S."/>
            <person name="Lokyitsang T."/>
            <person name="Lokyitsang Y."/>
            <person name="Lubonja R."/>
            <person name="Lui A."/>
            <person name="MacDonald P."/>
            <person name="Magnisalis V."/>
            <person name="Maru K."/>
            <person name="Matthews C."/>
            <person name="McCusker W."/>
            <person name="McDonough S."/>
            <person name="Mehta T."/>
            <person name="Meldrim J."/>
            <person name="Meneus L."/>
            <person name="Mihai O."/>
            <person name="Mihalev A."/>
            <person name="Mihova T."/>
            <person name="Mittelman R."/>
            <person name="Mlenga V."/>
            <person name="Montmayeur A."/>
            <person name="Mulrain L."/>
            <person name="Navidi A."/>
            <person name="Naylor J."/>
            <person name="Negash T."/>
            <person name="Nguyen T."/>
            <person name="Nguyen N."/>
            <person name="Nicol R."/>
            <person name="Norbu C."/>
            <person name="Norbu N."/>
            <person name="Novod N."/>
            <person name="O'Neill B."/>
            <person name="Osman S."/>
            <person name="Markiewicz E."/>
            <person name="Oyono O.L."/>
            <person name="Patti C."/>
            <person name="Phunkhang P."/>
            <person name="Pierre F."/>
            <person name="Priest M."/>
            <person name="Raghuraman S."/>
            <person name="Rege F."/>
            <person name="Reyes R."/>
            <person name="Rise C."/>
            <person name="Rogov P."/>
            <person name="Ross K."/>
            <person name="Ryan E."/>
            <person name="Settipalli S."/>
            <person name="Shea T."/>
            <person name="Sherpa N."/>
            <person name="Shi L."/>
            <person name="Shih D."/>
            <person name="Sparrow T."/>
            <person name="Spaulding J."/>
            <person name="Stalker J."/>
            <person name="Stange-Thomann N."/>
            <person name="Stavropoulos S."/>
            <person name="Stone C."/>
            <person name="Strader C."/>
            <person name="Tesfaye S."/>
            <person name="Thomson T."/>
            <person name="Thoulutsang Y."/>
            <person name="Thoulutsang D."/>
            <person name="Topham K."/>
            <person name="Topping I."/>
            <person name="Tsamla T."/>
            <person name="Vassiliev H."/>
            <person name="Vo A."/>
            <person name="Wangchuk T."/>
            <person name="Wangdi T."/>
            <person name="Weiand M."/>
            <person name="Wilkinson J."/>
            <person name="Wilson A."/>
            <person name="Yadav S."/>
            <person name="Young G."/>
            <person name="Yu Q."/>
            <person name="Zembek L."/>
            <person name="Zhong D."/>
            <person name="Zimmer A."/>
            <person name="Zwirko Z."/>
            <person name="Jaffe D.B."/>
            <person name="Alvarez P."/>
            <person name="Brockman W."/>
            <person name="Butler J."/>
            <person name="Chin C."/>
            <person name="Gnerre S."/>
            <person name="Grabherr M."/>
            <person name="Kleber M."/>
            <person name="Mauceli E."/>
            <person name="MacCallum I."/>
        </authorList>
    </citation>
    <scope>NUCLEOTIDE SEQUENCE [LARGE SCALE GENOMIC DNA]</scope>
    <source>
        <strain evidence="3">Tucson 14024-0371.13</strain>
    </source>
</reference>
<sequence>MYKLDTKGGIIGSGCASIAFAIIYLVLMDDHFWRVVLAVGLYEFGIHISSLQILGSIVLIVGAIKEKYKFFVPWMITTAFFMYLMVYATIVVLARGGEWIFIPLMFLPVTAFLGYALYSVQLAFDRMRKEEPPAYTNLMSKKDFINHI</sequence>
<dbReference type="InParanoid" id="A0A0P8YC30"/>
<dbReference type="OrthoDB" id="7811175at2759"/>
<evidence type="ECO:0000256" key="1">
    <source>
        <dbReference type="SAM" id="Phobius"/>
    </source>
</evidence>
<gene>
    <name evidence="2" type="primary">Dana\GF13201</name>
    <name evidence="2" type="synonym">dana_GLEANR_13215</name>
    <name evidence="2" type="ORF">GF13201</name>
</gene>
<feature type="transmembrane region" description="Helical" evidence="1">
    <location>
        <begin position="71"/>
        <end position="94"/>
    </location>
</feature>
<organism evidence="2 3">
    <name type="scientific">Drosophila ananassae</name>
    <name type="common">Fruit fly</name>
    <dbReference type="NCBI Taxonomy" id="7217"/>
    <lineage>
        <taxon>Eukaryota</taxon>
        <taxon>Metazoa</taxon>
        <taxon>Ecdysozoa</taxon>
        <taxon>Arthropoda</taxon>
        <taxon>Hexapoda</taxon>
        <taxon>Insecta</taxon>
        <taxon>Pterygota</taxon>
        <taxon>Neoptera</taxon>
        <taxon>Endopterygota</taxon>
        <taxon>Diptera</taxon>
        <taxon>Brachycera</taxon>
        <taxon>Muscomorpha</taxon>
        <taxon>Ephydroidea</taxon>
        <taxon>Drosophilidae</taxon>
        <taxon>Drosophila</taxon>
        <taxon>Sophophora</taxon>
    </lineage>
</organism>
<feature type="transmembrane region" description="Helical" evidence="1">
    <location>
        <begin position="39"/>
        <end position="64"/>
    </location>
</feature>
<evidence type="ECO:0000313" key="2">
    <source>
        <dbReference type="EMBL" id="KPU76531.1"/>
    </source>
</evidence>